<evidence type="ECO:0000256" key="2">
    <source>
        <dbReference type="ARBA" id="ARBA00011971"/>
    </source>
</evidence>
<dbReference type="EC" id="2.4.2.10" evidence="2 6"/>
<keyword evidence="9" id="KW-1185">Reference proteome</keyword>
<dbReference type="Gene3D" id="3.40.50.2020">
    <property type="match status" value="1"/>
</dbReference>
<dbReference type="InterPro" id="IPR000836">
    <property type="entry name" value="PRTase_dom"/>
</dbReference>
<protein>
    <recommendedName>
        <fullName evidence="2 6">Orotate phosphoribosyltransferase</fullName>
        <shortName evidence="6">OPRT</shortName>
        <shortName evidence="6">OPRTase</shortName>
        <ecNumber evidence="2 6">2.4.2.10</ecNumber>
    </recommendedName>
</protein>
<comment type="pathway">
    <text evidence="1 6">Pyrimidine metabolism; UMP biosynthesis via de novo pathway; UMP from orotate: step 1/2.</text>
</comment>
<dbReference type="SUPFAM" id="SSF53271">
    <property type="entry name" value="PRTase-like"/>
    <property type="match status" value="1"/>
</dbReference>
<dbReference type="RefSeq" id="WP_377772130.1">
    <property type="nucleotide sequence ID" value="NZ_JBHUOQ010000001.1"/>
</dbReference>
<dbReference type="CDD" id="cd06223">
    <property type="entry name" value="PRTases_typeI"/>
    <property type="match status" value="1"/>
</dbReference>
<evidence type="ECO:0000256" key="6">
    <source>
        <dbReference type="HAMAP-Rule" id="MF_01208"/>
    </source>
</evidence>
<dbReference type="InterPro" id="IPR023031">
    <property type="entry name" value="OPRT"/>
</dbReference>
<dbReference type="InterPro" id="IPR029057">
    <property type="entry name" value="PRTase-like"/>
</dbReference>
<dbReference type="Proteomes" id="UP001597519">
    <property type="component" value="Unassembled WGS sequence"/>
</dbReference>
<comment type="subunit">
    <text evidence="6">Homodimer.</text>
</comment>
<comment type="caution">
    <text evidence="6">Lacks conserved residue(s) required for the propagation of feature annotation.</text>
</comment>
<evidence type="ECO:0000256" key="4">
    <source>
        <dbReference type="ARBA" id="ARBA00022679"/>
    </source>
</evidence>
<name>A0ABW5WTR5_9STAP</name>
<keyword evidence="5 6" id="KW-0665">Pyrimidine biosynthesis</keyword>
<dbReference type="PANTHER" id="PTHR19278">
    <property type="entry name" value="OROTATE PHOSPHORIBOSYLTRANSFERASE"/>
    <property type="match status" value="1"/>
</dbReference>
<gene>
    <name evidence="6 8" type="primary">pyrE</name>
    <name evidence="8" type="ORF">ACFSX4_04910</name>
</gene>
<feature type="binding site" evidence="6">
    <location>
        <position position="95"/>
    </location>
    <ligand>
        <name>5-phospho-alpha-D-ribose 1-diphosphate</name>
        <dbReference type="ChEBI" id="CHEBI:58017"/>
        <note>ligand shared between dimeric partners</note>
    </ligand>
</feature>
<dbReference type="NCBIfam" id="TIGR00336">
    <property type="entry name" value="pyrE"/>
    <property type="match status" value="1"/>
</dbReference>
<feature type="binding site" evidence="6">
    <location>
        <position position="99"/>
    </location>
    <ligand>
        <name>5-phospho-alpha-D-ribose 1-diphosphate</name>
        <dbReference type="ChEBI" id="CHEBI:58017"/>
        <note>ligand shared between dimeric partners</note>
    </ligand>
</feature>
<feature type="domain" description="Phosphoribosyltransferase" evidence="7">
    <location>
        <begin position="50"/>
        <end position="168"/>
    </location>
</feature>
<keyword evidence="6" id="KW-0460">Magnesium</keyword>
<evidence type="ECO:0000313" key="9">
    <source>
        <dbReference type="Proteomes" id="UP001597519"/>
    </source>
</evidence>
<dbReference type="EMBL" id="JBHUOQ010000001">
    <property type="protein sequence ID" value="MFD2829800.1"/>
    <property type="molecule type" value="Genomic_DNA"/>
</dbReference>
<feature type="binding site" description="in other chain" evidence="6">
    <location>
        <begin position="121"/>
        <end position="129"/>
    </location>
    <ligand>
        <name>5-phospho-alpha-D-ribose 1-diphosphate</name>
        <dbReference type="ChEBI" id="CHEBI:58017"/>
        <note>ligand shared between dimeric partners</note>
    </ligand>
</feature>
<comment type="catalytic activity">
    <reaction evidence="6">
        <text>orotidine 5'-phosphate + diphosphate = orotate + 5-phospho-alpha-D-ribose 1-diphosphate</text>
        <dbReference type="Rhea" id="RHEA:10380"/>
        <dbReference type="ChEBI" id="CHEBI:30839"/>
        <dbReference type="ChEBI" id="CHEBI:33019"/>
        <dbReference type="ChEBI" id="CHEBI:57538"/>
        <dbReference type="ChEBI" id="CHEBI:58017"/>
        <dbReference type="EC" id="2.4.2.10"/>
    </reaction>
</comment>
<comment type="caution">
    <text evidence="8">The sequence shown here is derived from an EMBL/GenBank/DDBJ whole genome shotgun (WGS) entry which is preliminary data.</text>
</comment>
<accession>A0ABW5WTR5</accession>
<dbReference type="Pfam" id="PF00156">
    <property type="entry name" value="Pribosyltran"/>
    <property type="match status" value="1"/>
</dbReference>
<dbReference type="InterPro" id="IPR004467">
    <property type="entry name" value="Or_phspho_trans_dom"/>
</dbReference>
<organism evidence="8 9">
    <name type="scientific">Corticicoccus populi</name>
    <dbReference type="NCBI Taxonomy" id="1812821"/>
    <lineage>
        <taxon>Bacteria</taxon>
        <taxon>Bacillati</taxon>
        <taxon>Bacillota</taxon>
        <taxon>Bacilli</taxon>
        <taxon>Bacillales</taxon>
        <taxon>Staphylococcaceae</taxon>
        <taxon>Corticicoccus</taxon>
    </lineage>
</organism>
<keyword evidence="4 6" id="KW-0808">Transferase</keyword>
<evidence type="ECO:0000256" key="3">
    <source>
        <dbReference type="ARBA" id="ARBA00022676"/>
    </source>
</evidence>
<dbReference type="HAMAP" id="MF_01208">
    <property type="entry name" value="PyrE"/>
    <property type="match status" value="1"/>
</dbReference>
<evidence type="ECO:0000256" key="5">
    <source>
        <dbReference type="ARBA" id="ARBA00022975"/>
    </source>
</evidence>
<sequence length="203" mass="21915">MREQKVAEILLDIGAVKVQPENPFTWASGIVSPIYCDNRKIIGEVDARRTIAAYFKEAVNNLDTDVDIVAGTSTAGIPHAAFVSEALGLPMSYVRGSKKKHGTGEQIEGADVKGKKVVLIEDLISTGGSSIEAAEALLEYGAEVVCVLAIFTYNIPKARDNFNAKSLDFKTLSNIDALLEVSVERGDLTKESLQKVVDFRNGL</sequence>
<comment type="function">
    <text evidence="6">Catalyzes the transfer of a ribosyl phosphate group from 5-phosphoribose 1-diphosphate to orotate, leading to the formation of orotidine monophosphate (OMP).</text>
</comment>
<evidence type="ECO:0000259" key="7">
    <source>
        <dbReference type="Pfam" id="PF00156"/>
    </source>
</evidence>
<evidence type="ECO:0000256" key="1">
    <source>
        <dbReference type="ARBA" id="ARBA00004889"/>
    </source>
</evidence>
<evidence type="ECO:0000313" key="8">
    <source>
        <dbReference type="EMBL" id="MFD2829800.1"/>
    </source>
</evidence>
<reference evidence="9" key="1">
    <citation type="journal article" date="2019" name="Int. J. Syst. Evol. Microbiol.">
        <title>The Global Catalogue of Microorganisms (GCM) 10K type strain sequencing project: providing services to taxonomists for standard genome sequencing and annotation.</title>
        <authorList>
            <consortium name="The Broad Institute Genomics Platform"/>
            <consortium name="The Broad Institute Genome Sequencing Center for Infectious Disease"/>
            <person name="Wu L."/>
            <person name="Ma J."/>
        </authorList>
    </citation>
    <scope>NUCLEOTIDE SEQUENCE [LARGE SCALE GENOMIC DNA]</scope>
    <source>
        <strain evidence="9">KCTC 33575</strain>
    </source>
</reference>
<feature type="binding site" evidence="6">
    <location>
        <position position="125"/>
    </location>
    <ligand>
        <name>orotate</name>
        <dbReference type="ChEBI" id="CHEBI:30839"/>
    </ligand>
</feature>
<dbReference type="PANTHER" id="PTHR19278:SF9">
    <property type="entry name" value="URIDINE 5'-MONOPHOSPHATE SYNTHASE"/>
    <property type="match status" value="1"/>
</dbReference>
<dbReference type="GO" id="GO:0004588">
    <property type="term" value="F:orotate phosphoribosyltransferase activity"/>
    <property type="evidence" value="ECO:0007669"/>
    <property type="project" value="UniProtKB-EC"/>
</dbReference>
<feature type="binding site" evidence="6">
    <location>
        <position position="101"/>
    </location>
    <ligand>
        <name>5-phospho-alpha-D-ribose 1-diphosphate</name>
        <dbReference type="ChEBI" id="CHEBI:58017"/>
        <note>ligand shared between dimeric partners</note>
    </ligand>
</feature>
<proteinExistence type="inferred from homology"/>
<comment type="cofactor">
    <cofactor evidence="6">
        <name>Mg(2+)</name>
        <dbReference type="ChEBI" id="CHEBI:18420"/>
    </cofactor>
</comment>
<comment type="similarity">
    <text evidence="6">Belongs to the purine/pyrimidine phosphoribosyltransferase family. PyrE subfamily.</text>
</comment>
<keyword evidence="3 6" id="KW-0328">Glycosyltransferase</keyword>